<dbReference type="PANTHER" id="PTHR11562">
    <property type="entry name" value="CATION EFFLUX PROTEIN/ ZINC TRANSPORTER"/>
    <property type="match status" value="1"/>
</dbReference>
<evidence type="ECO:0000256" key="5">
    <source>
        <dbReference type="ARBA" id="ARBA00022989"/>
    </source>
</evidence>
<proteinExistence type="inferred from homology"/>
<evidence type="ECO:0000259" key="11">
    <source>
        <dbReference type="Pfam" id="PF16916"/>
    </source>
</evidence>
<feature type="transmembrane region" description="Helical" evidence="9">
    <location>
        <begin position="259"/>
        <end position="281"/>
    </location>
</feature>
<dbReference type="SUPFAM" id="SSF160240">
    <property type="entry name" value="Cation efflux protein cytoplasmic domain-like"/>
    <property type="match status" value="1"/>
</dbReference>
<dbReference type="Gene3D" id="1.20.1510.10">
    <property type="entry name" value="Cation efflux protein transmembrane domain"/>
    <property type="match status" value="1"/>
</dbReference>
<keyword evidence="4 9" id="KW-0812">Transmembrane</keyword>
<comment type="similarity">
    <text evidence="2">Belongs to the cation diffusion facilitator (CDF) transporter (TC 2.A.4) family. SLC30A subfamily.</text>
</comment>
<evidence type="ECO:0000256" key="3">
    <source>
        <dbReference type="ARBA" id="ARBA00022448"/>
    </source>
</evidence>
<evidence type="ECO:0000259" key="10">
    <source>
        <dbReference type="Pfam" id="PF01545"/>
    </source>
</evidence>
<feature type="transmembrane region" description="Helical" evidence="9">
    <location>
        <begin position="119"/>
        <end position="145"/>
    </location>
</feature>
<feature type="domain" description="Cation efflux protein transmembrane" evidence="10">
    <location>
        <begin position="120"/>
        <end position="312"/>
    </location>
</feature>
<feature type="compositionally biased region" description="Basic residues" evidence="8">
    <location>
        <begin position="79"/>
        <end position="110"/>
    </location>
</feature>
<dbReference type="InterPro" id="IPR002524">
    <property type="entry name" value="Cation_efflux"/>
</dbReference>
<keyword evidence="5 9" id="KW-1133">Transmembrane helix</keyword>
<evidence type="ECO:0000256" key="2">
    <source>
        <dbReference type="ARBA" id="ARBA00008873"/>
    </source>
</evidence>
<evidence type="ECO:0000256" key="4">
    <source>
        <dbReference type="ARBA" id="ARBA00022692"/>
    </source>
</evidence>
<dbReference type="AlphaFoldDB" id="E0IAW3"/>
<name>E0IAW3_9BACL</name>
<dbReference type="InterPro" id="IPR058533">
    <property type="entry name" value="Cation_efflux_TM"/>
</dbReference>
<evidence type="ECO:0000256" key="6">
    <source>
        <dbReference type="ARBA" id="ARBA00023065"/>
    </source>
</evidence>
<keyword evidence="3" id="KW-0813">Transport</keyword>
<evidence type="ECO:0000256" key="1">
    <source>
        <dbReference type="ARBA" id="ARBA00004141"/>
    </source>
</evidence>
<gene>
    <name evidence="12" type="ORF">PaecuDRAFT_2690</name>
</gene>
<feature type="compositionally biased region" description="Basic and acidic residues" evidence="8">
    <location>
        <begin position="54"/>
        <end position="72"/>
    </location>
</feature>
<dbReference type="Proteomes" id="UP000005387">
    <property type="component" value="Unassembled WGS sequence"/>
</dbReference>
<protein>
    <submittedName>
        <fullName evidence="12">Cation diffusion facilitator family transporter</fullName>
    </submittedName>
</protein>
<dbReference type="GO" id="GO:0005385">
    <property type="term" value="F:zinc ion transmembrane transporter activity"/>
    <property type="evidence" value="ECO:0007669"/>
    <property type="project" value="TreeGrafter"/>
</dbReference>
<evidence type="ECO:0000313" key="13">
    <source>
        <dbReference type="Proteomes" id="UP000005387"/>
    </source>
</evidence>
<feature type="transmembrane region" description="Helical" evidence="9">
    <location>
        <begin position="186"/>
        <end position="205"/>
    </location>
</feature>
<dbReference type="RefSeq" id="WP_006038680.1">
    <property type="nucleotide sequence ID" value="NZ_AEDD01000007.1"/>
</dbReference>
<dbReference type="Pfam" id="PF01545">
    <property type="entry name" value="Cation_efflux"/>
    <property type="match status" value="1"/>
</dbReference>
<feature type="compositionally biased region" description="Basic and acidic residues" evidence="8">
    <location>
        <begin position="18"/>
        <end position="46"/>
    </location>
</feature>
<dbReference type="SUPFAM" id="SSF161111">
    <property type="entry name" value="Cation efflux protein transmembrane domain-like"/>
    <property type="match status" value="1"/>
</dbReference>
<dbReference type="Pfam" id="PF16916">
    <property type="entry name" value="ZT_dimer"/>
    <property type="match status" value="1"/>
</dbReference>
<organism evidence="12 13">
    <name type="scientific">Paenibacillus curdlanolyticus YK9</name>
    <dbReference type="NCBI Taxonomy" id="717606"/>
    <lineage>
        <taxon>Bacteria</taxon>
        <taxon>Bacillati</taxon>
        <taxon>Bacillota</taxon>
        <taxon>Bacilli</taxon>
        <taxon>Bacillales</taxon>
        <taxon>Paenibacillaceae</taxon>
        <taxon>Paenibacillus</taxon>
    </lineage>
</organism>
<feature type="transmembrane region" description="Helical" evidence="9">
    <location>
        <begin position="157"/>
        <end position="174"/>
    </location>
</feature>
<keyword evidence="7 9" id="KW-0472">Membrane</keyword>
<dbReference type="STRING" id="717606.PaecuDRAFT_2690"/>
<sequence>MSHNHNNPTQANANRTKRNNDQHTESHERGDAIDEGQHGHSHDSHSGHACTHGHAHDEHNHEHAHEGHEHNHGNVQKQGRSKQAHAHSHDHGHAHHHHGHSHGHSHHGHSHGQGNRRGLAIALGITGGIMVLEFVGGLLTSSLALLSDSGHMLSDTAAIALSLVAFWFAARPATAAKTYGFHRFEILAALFNALTLFVIAVLIAVEAYHRLGAPPQVAGLPMMLIASVGLLANLISAWSLHRQGDVEHNLNVRSAYLHILGDALGSVGAIVAGLLVTAFGWNWADPLVSVLVALLILRGAWGILKSVIHILMEGSPEGIACDDVKQTLLAIEGVRDVHDLHIWTITSGLPALSAHLLIDEHQDCQLVLQEALKQLADEYGLEHATLQLEKSDTLHSPLSI</sequence>
<reference evidence="12 13" key="1">
    <citation type="submission" date="2010-07" db="EMBL/GenBank/DDBJ databases">
        <title>The draft genome of Paenibacillus curdlanolyticus YK9.</title>
        <authorList>
            <consortium name="US DOE Joint Genome Institute (JGI-PGF)"/>
            <person name="Lucas S."/>
            <person name="Copeland A."/>
            <person name="Lapidus A."/>
            <person name="Cheng J.-F."/>
            <person name="Bruce D."/>
            <person name="Goodwin L."/>
            <person name="Pitluck S."/>
            <person name="Land M.L."/>
            <person name="Hauser L."/>
            <person name="Chang Y.-J."/>
            <person name="Jeffries C."/>
            <person name="Anderson I.J."/>
            <person name="Johnson E."/>
            <person name="Loganathan U."/>
            <person name="Mulhopadhyay B."/>
            <person name="Kyrpides N."/>
            <person name="Woyke T.J."/>
        </authorList>
    </citation>
    <scope>NUCLEOTIDE SEQUENCE [LARGE SCALE GENOMIC DNA]</scope>
    <source>
        <strain evidence="12 13">YK9</strain>
    </source>
</reference>
<dbReference type="InterPro" id="IPR036837">
    <property type="entry name" value="Cation_efflux_CTD_sf"/>
</dbReference>
<accession>E0IAW3</accession>
<keyword evidence="13" id="KW-1185">Reference proteome</keyword>
<dbReference type="PANTHER" id="PTHR11562:SF17">
    <property type="entry name" value="RE54080P-RELATED"/>
    <property type="match status" value="1"/>
</dbReference>
<keyword evidence="6" id="KW-0406">Ion transport</keyword>
<feature type="transmembrane region" description="Helical" evidence="9">
    <location>
        <begin position="287"/>
        <end position="304"/>
    </location>
</feature>
<dbReference type="OrthoDB" id="9809646at2"/>
<feature type="domain" description="Cation efflux protein cytoplasmic" evidence="11">
    <location>
        <begin position="317"/>
        <end position="390"/>
    </location>
</feature>
<feature type="transmembrane region" description="Helical" evidence="9">
    <location>
        <begin position="217"/>
        <end position="238"/>
    </location>
</feature>
<feature type="compositionally biased region" description="Polar residues" evidence="8">
    <location>
        <begin position="1"/>
        <end position="14"/>
    </location>
</feature>
<dbReference type="InterPro" id="IPR027469">
    <property type="entry name" value="Cation_efflux_TMD_sf"/>
</dbReference>
<evidence type="ECO:0000256" key="7">
    <source>
        <dbReference type="ARBA" id="ARBA00023136"/>
    </source>
</evidence>
<evidence type="ECO:0000256" key="9">
    <source>
        <dbReference type="SAM" id="Phobius"/>
    </source>
</evidence>
<evidence type="ECO:0000256" key="8">
    <source>
        <dbReference type="SAM" id="MobiDB-lite"/>
    </source>
</evidence>
<dbReference type="GO" id="GO:0005886">
    <property type="term" value="C:plasma membrane"/>
    <property type="evidence" value="ECO:0007669"/>
    <property type="project" value="TreeGrafter"/>
</dbReference>
<dbReference type="InterPro" id="IPR050681">
    <property type="entry name" value="CDF/SLC30A"/>
</dbReference>
<feature type="region of interest" description="Disordered" evidence="8">
    <location>
        <begin position="1"/>
        <end position="115"/>
    </location>
</feature>
<dbReference type="InterPro" id="IPR027470">
    <property type="entry name" value="Cation_efflux_CTD"/>
</dbReference>
<dbReference type="eggNOG" id="COG1230">
    <property type="taxonomic scope" value="Bacteria"/>
</dbReference>
<evidence type="ECO:0000313" key="12">
    <source>
        <dbReference type="EMBL" id="EFM10254.1"/>
    </source>
</evidence>
<dbReference type="NCBIfam" id="TIGR01297">
    <property type="entry name" value="CDF"/>
    <property type="match status" value="1"/>
</dbReference>
<comment type="subcellular location">
    <subcellularLocation>
        <location evidence="1">Membrane</location>
        <topology evidence="1">Multi-pass membrane protein</topology>
    </subcellularLocation>
</comment>
<dbReference type="EMBL" id="AEDD01000007">
    <property type="protein sequence ID" value="EFM10254.1"/>
    <property type="molecule type" value="Genomic_DNA"/>
</dbReference>